<dbReference type="PROSITE" id="PS00028">
    <property type="entry name" value="ZINC_FINGER_C2H2_1"/>
    <property type="match status" value="1"/>
</dbReference>
<dbReference type="PANTHER" id="PTHR33845:SF1">
    <property type="entry name" value="C2H2-TYPE DOMAIN-CONTAINING PROTEIN"/>
    <property type="match status" value="1"/>
</dbReference>
<feature type="domain" description="C2H2-type" evidence="2">
    <location>
        <begin position="156"/>
        <end position="187"/>
    </location>
</feature>
<dbReference type="OrthoDB" id="5954650at2759"/>
<keyword evidence="4" id="KW-1185">Reference proteome</keyword>
<dbReference type="GO" id="GO:0008270">
    <property type="term" value="F:zinc ion binding"/>
    <property type="evidence" value="ECO:0007669"/>
    <property type="project" value="UniProtKB-KW"/>
</dbReference>
<name>A0A6J8BZI3_MYTCO</name>
<dbReference type="PANTHER" id="PTHR33845">
    <property type="entry name" value="C2H2-TYPE DOMAIN-CONTAINING PROTEIN"/>
    <property type="match status" value="1"/>
</dbReference>
<dbReference type="Proteomes" id="UP000507470">
    <property type="component" value="Unassembled WGS sequence"/>
</dbReference>
<proteinExistence type="predicted"/>
<accession>A0A6J8BZI3</accession>
<evidence type="ECO:0000313" key="3">
    <source>
        <dbReference type="EMBL" id="CAC5388651.1"/>
    </source>
</evidence>
<organism evidence="3 4">
    <name type="scientific">Mytilus coruscus</name>
    <name type="common">Sea mussel</name>
    <dbReference type="NCBI Taxonomy" id="42192"/>
    <lineage>
        <taxon>Eukaryota</taxon>
        <taxon>Metazoa</taxon>
        <taxon>Spiralia</taxon>
        <taxon>Lophotrochozoa</taxon>
        <taxon>Mollusca</taxon>
        <taxon>Bivalvia</taxon>
        <taxon>Autobranchia</taxon>
        <taxon>Pteriomorphia</taxon>
        <taxon>Mytilida</taxon>
        <taxon>Mytiloidea</taxon>
        <taxon>Mytilidae</taxon>
        <taxon>Mytilinae</taxon>
        <taxon>Mytilus</taxon>
    </lineage>
</organism>
<evidence type="ECO:0000256" key="1">
    <source>
        <dbReference type="PROSITE-ProRule" id="PRU00042"/>
    </source>
</evidence>
<reference evidence="3 4" key="1">
    <citation type="submission" date="2020-06" db="EMBL/GenBank/DDBJ databases">
        <authorList>
            <person name="Li R."/>
            <person name="Bekaert M."/>
        </authorList>
    </citation>
    <scope>NUCLEOTIDE SEQUENCE [LARGE SCALE GENOMIC DNA]</scope>
    <source>
        <strain evidence="4">wild</strain>
    </source>
</reference>
<dbReference type="AlphaFoldDB" id="A0A6J8BZI3"/>
<protein>
    <recommendedName>
        <fullName evidence="2">C2H2-type domain-containing protein</fullName>
    </recommendedName>
</protein>
<evidence type="ECO:0000313" key="4">
    <source>
        <dbReference type="Proteomes" id="UP000507470"/>
    </source>
</evidence>
<keyword evidence="1" id="KW-0479">Metal-binding</keyword>
<sequence length="381" mass="43620">MTEKCLFSKFNAVDCGFSNFYNDTKQFYKFNECEKNTDAHLRSLHSYNLNSVSDVSESTLILSRVGAVFSYSCNYNICQAHRDTLGICRGCREDDSKELSKFTFCDEDNEESNIEDDICQDGAFLLHKQWSGDLSHKFCFIFCYQEDTEAMTCIGFACPEPGCQREFVSANGLERHILKGSHQYVKPAGTDVVKQMWVDKCNNIGSEYKSVIDQSVISGSEDDSVVEGWALKKTRKIVRFSPKIKIFLKNIYDEGERTGKRPYYDDFCDRLRKQGTENGTKMFSPDEWLSVCQIKSLFAGFTSKQHSRRDIPHALHVVALEVEVNDVELRNVLSEIENFEIQENMSLLTDKILSTELDPFHADTCKLKVFVADHGLYMNTL</sequence>
<dbReference type="InterPro" id="IPR013087">
    <property type="entry name" value="Znf_C2H2_type"/>
</dbReference>
<keyword evidence="1" id="KW-0863">Zinc-finger</keyword>
<keyword evidence="1" id="KW-0862">Zinc</keyword>
<dbReference type="SMART" id="SM00355">
    <property type="entry name" value="ZnF_C2H2"/>
    <property type="match status" value="1"/>
</dbReference>
<dbReference type="PROSITE" id="PS50157">
    <property type="entry name" value="ZINC_FINGER_C2H2_2"/>
    <property type="match status" value="1"/>
</dbReference>
<evidence type="ECO:0000259" key="2">
    <source>
        <dbReference type="PROSITE" id="PS50157"/>
    </source>
</evidence>
<gene>
    <name evidence="3" type="ORF">MCOR_23901</name>
</gene>
<dbReference type="EMBL" id="CACVKT020004199">
    <property type="protein sequence ID" value="CAC5388651.1"/>
    <property type="molecule type" value="Genomic_DNA"/>
</dbReference>